<dbReference type="InterPro" id="IPR015422">
    <property type="entry name" value="PyrdxlP-dep_Trfase_small"/>
</dbReference>
<dbReference type="Pfam" id="PF00155">
    <property type="entry name" value="Aminotran_1_2"/>
    <property type="match status" value="1"/>
</dbReference>
<sequence length="459" mass="50422">MAWLFPTGNQINLQLGWPSPSLFPAEALKQGADAVLSDNDAATAALIYGPNPGAPALRKELARWLGTAYHHDPAAIDVARICVTAGASQTLANILLRFADPLYTRHVWMVEPTYFLACPVFEDCGFAGKLRGVPEDDEGIDLVFLRAALEAAEQAVSQNVAANEDRPKTKPASYEKIYKHIIYCVPTFANPSGKTMSLEHRRALVRLAMEFDALVVSDDVYDLLYWPADRDLDPDMDLMLPPRLVDINRQLDPDSKWGNTVSNGSFSKIVAPGTRTSWIEATPTFATWLANTGATWSGGNPAHLASSMVETLLSSGRLETHIRDVLIPTYRARYFRMVDAIHTHLGPLGVRINKGTPYMASTWGGTTKDIELAGGFFLCITLPAEGYPRTSELAMTAITHKELKFAHGKMFEVKGDAGSKARSDAGYGSTVRLCWAFHNEATIDEGIRRLRDVLVESRV</sequence>
<comment type="caution">
    <text evidence="2">The sequence shown here is derived from an EMBL/GenBank/DDBJ whole genome shotgun (WGS) entry which is preliminary data.</text>
</comment>
<keyword evidence="2" id="KW-0032">Aminotransferase</keyword>
<dbReference type="PANTHER" id="PTHR42858">
    <property type="entry name" value="AMINOTRANSFERASE"/>
    <property type="match status" value="1"/>
</dbReference>
<dbReference type="SUPFAM" id="SSF53383">
    <property type="entry name" value="PLP-dependent transferases"/>
    <property type="match status" value="1"/>
</dbReference>
<reference evidence="2 3" key="1">
    <citation type="submission" date="2024-01" db="EMBL/GenBank/DDBJ databases">
        <authorList>
            <person name="Allen C."/>
            <person name="Tagirdzhanova G."/>
        </authorList>
    </citation>
    <scope>NUCLEOTIDE SEQUENCE [LARGE SCALE GENOMIC DNA]</scope>
</reference>
<organism evidence="2 3">
    <name type="scientific">Sporothrix eucalyptigena</name>
    <dbReference type="NCBI Taxonomy" id="1812306"/>
    <lineage>
        <taxon>Eukaryota</taxon>
        <taxon>Fungi</taxon>
        <taxon>Dikarya</taxon>
        <taxon>Ascomycota</taxon>
        <taxon>Pezizomycotina</taxon>
        <taxon>Sordariomycetes</taxon>
        <taxon>Sordariomycetidae</taxon>
        <taxon>Ophiostomatales</taxon>
        <taxon>Ophiostomataceae</taxon>
        <taxon>Sporothrix</taxon>
    </lineage>
</organism>
<dbReference type="GO" id="GO:0008483">
    <property type="term" value="F:transaminase activity"/>
    <property type="evidence" value="ECO:0007669"/>
    <property type="project" value="UniProtKB-KW"/>
</dbReference>
<dbReference type="CDD" id="cd00609">
    <property type="entry name" value="AAT_like"/>
    <property type="match status" value="1"/>
</dbReference>
<evidence type="ECO:0000259" key="1">
    <source>
        <dbReference type="Pfam" id="PF00155"/>
    </source>
</evidence>
<protein>
    <submittedName>
        <fullName evidence="2">Valine--pyruvate aminotransferase</fullName>
    </submittedName>
</protein>
<dbReference type="InterPro" id="IPR015424">
    <property type="entry name" value="PyrdxlP-dep_Trfase"/>
</dbReference>
<name>A0ABP0AZS5_9PEZI</name>
<dbReference type="Gene3D" id="3.90.1150.10">
    <property type="entry name" value="Aspartate Aminotransferase, domain 1"/>
    <property type="match status" value="1"/>
</dbReference>
<proteinExistence type="predicted"/>
<dbReference type="PANTHER" id="PTHR42858:SF1">
    <property type="entry name" value="LD15494P"/>
    <property type="match status" value="1"/>
</dbReference>
<dbReference type="InterPro" id="IPR004839">
    <property type="entry name" value="Aminotransferase_I/II_large"/>
</dbReference>
<feature type="domain" description="Aminotransferase class I/classII large" evidence="1">
    <location>
        <begin position="29"/>
        <end position="450"/>
    </location>
</feature>
<accession>A0ABP0AZS5</accession>
<dbReference type="InterPro" id="IPR015421">
    <property type="entry name" value="PyrdxlP-dep_Trfase_major"/>
</dbReference>
<evidence type="ECO:0000313" key="2">
    <source>
        <dbReference type="EMBL" id="CAK7212803.1"/>
    </source>
</evidence>
<keyword evidence="2" id="KW-0808">Transferase</keyword>
<evidence type="ECO:0000313" key="3">
    <source>
        <dbReference type="Proteomes" id="UP001642482"/>
    </source>
</evidence>
<dbReference type="Gene3D" id="3.40.640.10">
    <property type="entry name" value="Type I PLP-dependent aspartate aminotransferase-like (Major domain)"/>
    <property type="match status" value="1"/>
</dbReference>
<dbReference type="EMBL" id="CAWUHD010000010">
    <property type="protein sequence ID" value="CAK7212803.1"/>
    <property type="molecule type" value="Genomic_DNA"/>
</dbReference>
<dbReference type="Proteomes" id="UP001642482">
    <property type="component" value="Unassembled WGS sequence"/>
</dbReference>
<keyword evidence="3" id="KW-1185">Reference proteome</keyword>
<gene>
    <name evidence="2" type="primary">YEY2_2</name>
    <name evidence="2" type="ORF">SEUCBS140593_001631</name>
</gene>